<evidence type="ECO:0000256" key="1">
    <source>
        <dbReference type="SAM" id="Phobius"/>
    </source>
</evidence>
<dbReference type="PANTHER" id="PTHR23028:SF53">
    <property type="entry name" value="ACYL_TRANSF_3 DOMAIN-CONTAINING PROTEIN"/>
    <property type="match status" value="1"/>
</dbReference>
<evidence type="ECO:0000313" key="3">
    <source>
        <dbReference type="EMBL" id="GIE07846.1"/>
    </source>
</evidence>
<protein>
    <recommendedName>
        <fullName evidence="2">Acyltransferase 3 domain-containing protein</fullName>
    </recommendedName>
</protein>
<feature type="transmembrane region" description="Helical" evidence="1">
    <location>
        <begin position="61"/>
        <end position="85"/>
    </location>
</feature>
<dbReference type="CDD" id="cd07812">
    <property type="entry name" value="SRPBCC"/>
    <property type="match status" value="1"/>
</dbReference>
<dbReference type="InterPro" id="IPR050879">
    <property type="entry name" value="Acyltransferase_3"/>
</dbReference>
<sequence length="518" mass="56244">MNSAHILSTPVDAPPVADRRIGGIDGLRGLAALYVVVFHCWLLGFPGFPVNSGPVWFGWLMYGRLAVVFFLVLSGFSLALSPAAVGWRLGGVRRFLRRRAFRILPAYWAALAISLAVAAIVVPASRQGPPTSGTTIVYALLLQDIVVAPTPNGAFWSIAVEVELYLVFPVLVMLRRKLGAGALMAIALLPFATYVLWSGGNTPVEGVNRLAMNLAPAFVAGMLAAAAVTGPRLPWHWLSLLTGAPVVYVIATRGSAWTALHYFWIDLAVVPAMTFLIIAVATGRSAVLQSGPLRALGSFSYSLYLIHLPVVMVIGRKIVRPALGFGTPAFLATVLLGVPISLFGAWLFAKVFEEPFRKNRSWRELVPAVYGVPMPTDRFRHSFHVAAPAGKIYAHLTDPQNYVGLSPLLVAVRDVRPGPDETTYVGIERFRLGPLKWDNRLRVTLTPVTPDRQLRSSVISPGAVRLTATVNLTPEGNGTLVTESIELHTPAVLRRFALGQATTVQKSRATELTRRMER</sequence>
<proteinExistence type="predicted"/>
<dbReference type="Pfam" id="PF10604">
    <property type="entry name" value="Polyketide_cyc2"/>
    <property type="match status" value="1"/>
</dbReference>
<dbReference type="PANTHER" id="PTHR23028">
    <property type="entry name" value="ACETYLTRANSFERASE"/>
    <property type="match status" value="1"/>
</dbReference>
<keyword evidence="1" id="KW-1133">Transmembrane helix</keyword>
<feature type="transmembrane region" description="Helical" evidence="1">
    <location>
        <begin position="327"/>
        <end position="349"/>
    </location>
</feature>
<keyword evidence="4" id="KW-1185">Reference proteome</keyword>
<comment type="caution">
    <text evidence="3">The sequence shown here is derived from an EMBL/GenBank/DDBJ whole genome shotgun (WGS) entry which is preliminary data.</text>
</comment>
<feature type="transmembrane region" description="Helical" evidence="1">
    <location>
        <begin position="235"/>
        <end position="256"/>
    </location>
</feature>
<name>A0ABQ3ZDH3_9ACTN</name>
<keyword evidence="1" id="KW-0472">Membrane</keyword>
<dbReference type="Pfam" id="PF01757">
    <property type="entry name" value="Acyl_transf_3"/>
    <property type="match status" value="1"/>
</dbReference>
<dbReference type="InterPro" id="IPR002656">
    <property type="entry name" value="Acyl_transf_3_dom"/>
</dbReference>
<accession>A0ABQ3ZDH3</accession>
<feature type="transmembrane region" description="Helical" evidence="1">
    <location>
        <begin position="181"/>
        <end position="198"/>
    </location>
</feature>
<dbReference type="InterPro" id="IPR023393">
    <property type="entry name" value="START-like_dom_sf"/>
</dbReference>
<keyword evidence="1" id="KW-0812">Transmembrane</keyword>
<evidence type="ECO:0000259" key="2">
    <source>
        <dbReference type="Pfam" id="PF01757"/>
    </source>
</evidence>
<dbReference type="SUPFAM" id="SSF55961">
    <property type="entry name" value="Bet v1-like"/>
    <property type="match status" value="1"/>
</dbReference>
<dbReference type="RefSeq" id="WP_203735680.1">
    <property type="nucleotide sequence ID" value="NZ_BAAATX010000049.1"/>
</dbReference>
<feature type="transmembrane region" description="Helical" evidence="1">
    <location>
        <begin position="262"/>
        <end position="283"/>
    </location>
</feature>
<dbReference type="InterPro" id="IPR019587">
    <property type="entry name" value="Polyketide_cyclase/dehydratase"/>
</dbReference>
<organism evidence="3 4">
    <name type="scientific">Paractinoplanes durhamensis</name>
    <dbReference type="NCBI Taxonomy" id="113563"/>
    <lineage>
        <taxon>Bacteria</taxon>
        <taxon>Bacillati</taxon>
        <taxon>Actinomycetota</taxon>
        <taxon>Actinomycetes</taxon>
        <taxon>Micromonosporales</taxon>
        <taxon>Micromonosporaceae</taxon>
        <taxon>Paractinoplanes</taxon>
    </lineage>
</organism>
<feature type="domain" description="Acyltransferase 3" evidence="2">
    <location>
        <begin position="22"/>
        <end position="349"/>
    </location>
</feature>
<feature type="transmembrane region" description="Helical" evidence="1">
    <location>
        <begin position="106"/>
        <end position="125"/>
    </location>
</feature>
<evidence type="ECO:0000313" key="4">
    <source>
        <dbReference type="Proteomes" id="UP000637628"/>
    </source>
</evidence>
<feature type="transmembrane region" description="Helical" evidence="1">
    <location>
        <begin position="295"/>
        <end position="315"/>
    </location>
</feature>
<reference evidence="3 4" key="1">
    <citation type="submission" date="2021-01" db="EMBL/GenBank/DDBJ databases">
        <title>Whole genome shotgun sequence of Actinoplanes durhamensis NBRC 14914.</title>
        <authorList>
            <person name="Komaki H."/>
            <person name="Tamura T."/>
        </authorList>
    </citation>
    <scope>NUCLEOTIDE SEQUENCE [LARGE SCALE GENOMIC DNA]</scope>
    <source>
        <strain evidence="3 4">NBRC 14914</strain>
    </source>
</reference>
<dbReference type="Proteomes" id="UP000637628">
    <property type="component" value="Unassembled WGS sequence"/>
</dbReference>
<feature type="transmembrane region" description="Helical" evidence="1">
    <location>
        <begin position="29"/>
        <end position="49"/>
    </location>
</feature>
<dbReference type="EMBL" id="BOML01000091">
    <property type="protein sequence ID" value="GIE07846.1"/>
    <property type="molecule type" value="Genomic_DNA"/>
</dbReference>
<dbReference type="Gene3D" id="3.30.530.20">
    <property type="match status" value="1"/>
</dbReference>
<gene>
    <name evidence="3" type="ORF">Adu01nite_91960</name>
</gene>
<feature type="transmembrane region" description="Helical" evidence="1">
    <location>
        <begin position="210"/>
        <end position="228"/>
    </location>
</feature>